<proteinExistence type="predicted"/>
<organism evidence="1 2">
    <name type="scientific">Helicobacter hepaticus (strain ATCC 51449 / 3B1)</name>
    <dbReference type="NCBI Taxonomy" id="235279"/>
    <lineage>
        <taxon>Bacteria</taxon>
        <taxon>Pseudomonadati</taxon>
        <taxon>Campylobacterota</taxon>
        <taxon>Epsilonproteobacteria</taxon>
        <taxon>Campylobacterales</taxon>
        <taxon>Helicobacteraceae</taxon>
        <taxon>Helicobacter</taxon>
    </lineage>
</organism>
<dbReference type="Proteomes" id="UP000002495">
    <property type="component" value="Chromosome"/>
</dbReference>
<gene>
    <name evidence="1" type="ordered locus">HH_0285</name>
</gene>
<dbReference type="eggNOG" id="ENOG5031A9Q">
    <property type="taxonomic scope" value="Bacteria"/>
</dbReference>
<protein>
    <submittedName>
        <fullName evidence="1">Uncharacterized protein</fullName>
    </submittedName>
</protein>
<dbReference type="AlphaFoldDB" id="Q7VJF8"/>
<dbReference type="HOGENOM" id="CLU_1821823_0_0_7"/>
<sequence>MTYTHINTQDLISCVATKIARTLAKKESKKTKKSETSLFALFFGQVQRGISTSSHFIQRVQQRFEANQSEELSGAIARAIRNTQVIERGGMHITQSQKFFDTATNIVVVLEKRGVSGAALVTAYRSGEENLISDDEYQELVSRGIL</sequence>
<dbReference type="RefSeq" id="WP_011115129.1">
    <property type="nucleotide sequence ID" value="NC_004917.1"/>
</dbReference>
<dbReference type="KEGG" id="hhe:HH_0285"/>
<dbReference type="STRING" id="235279.HH_0285"/>
<dbReference type="EMBL" id="AE017125">
    <property type="protein sequence ID" value="AAP76882.1"/>
    <property type="molecule type" value="Genomic_DNA"/>
</dbReference>
<accession>Q7VJF8</accession>
<keyword evidence="2" id="KW-1185">Reference proteome</keyword>
<evidence type="ECO:0000313" key="2">
    <source>
        <dbReference type="Proteomes" id="UP000002495"/>
    </source>
</evidence>
<evidence type="ECO:0000313" key="1">
    <source>
        <dbReference type="EMBL" id="AAP76882.1"/>
    </source>
</evidence>
<dbReference type="OrthoDB" id="5362287at2"/>
<name>Q7VJF8_HELHP</name>
<reference evidence="1 2" key="1">
    <citation type="journal article" date="2003" name="Proc. Natl. Acad. Sci. U.S.A.">
        <title>The complete genome sequence of the carcinogenic bacterium Helicobacter hepaticus.</title>
        <authorList>
            <person name="Suerbaum S."/>
            <person name="Josenhans C."/>
            <person name="Sterzenbach T."/>
            <person name="Drescher B."/>
            <person name="Brandt P."/>
            <person name="Bell M."/>
            <person name="Droege M."/>
            <person name="Fartmann B."/>
            <person name="Fischer H.-P."/>
            <person name="Ge Z."/>
            <person name="Hoerster A."/>
            <person name="Holland R."/>
            <person name="Klein K."/>
            <person name="Koenig J."/>
            <person name="Macko L."/>
            <person name="Mendz G.L."/>
            <person name="Nyakatura G."/>
            <person name="Schauer D.B."/>
            <person name="Shen Z."/>
            <person name="Weber J."/>
            <person name="Frosch M."/>
            <person name="Fox J.G."/>
        </authorList>
    </citation>
    <scope>NUCLEOTIDE SEQUENCE [LARGE SCALE GENOMIC DNA]</scope>
    <source>
        <strain evidence="2">ATCC 51449 / 3B1</strain>
    </source>
</reference>